<reference evidence="1 2" key="1">
    <citation type="submission" date="2022-01" db="EMBL/GenBank/DDBJ databases">
        <title>Alkalihalobacillus sp. EGI L200015, a novel bacterium isolated from a salt lake sediment.</title>
        <authorList>
            <person name="Gao L."/>
            <person name="Fang B.-Z."/>
            <person name="Li W.-J."/>
        </authorList>
    </citation>
    <scope>NUCLEOTIDE SEQUENCE [LARGE SCALE GENOMIC DNA]</scope>
    <source>
        <strain evidence="1 2">KCTC 12718</strain>
    </source>
</reference>
<name>A0ABS9H3F7_9BACL</name>
<evidence type="ECO:0000313" key="1">
    <source>
        <dbReference type="EMBL" id="MCF6139419.1"/>
    </source>
</evidence>
<gene>
    <name evidence="1" type="ORF">L2716_16960</name>
</gene>
<keyword evidence="2" id="KW-1185">Reference proteome</keyword>
<dbReference type="RefSeq" id="WP_236338276.1">
    <property type="nucleotide sequence ID" value="NZ_JAKIJS010000003.1"/>
</dbReference>
<comment type="caution">
    <text evidence="1">The sequence shown here is derived from an EMBL/GenBank/DDBJ whole genome shotgun (WGS) entry which is preliminary data.</text>
</comment>
<dbReference type="EMBL" id="JAKIJS010000003">
    <property type="protein sequence ID" value="MCF6139419.1"/>
    <property type="molecule type" value="Genomic_DNA"/>
</dbReference>
<dbReference type="InterPro" id="IPR054224">
    <property type="entry name" value="DUF6944"/>
</dbReference>
<sequence length="195" mass="20580">MFPEFLETVGAWVQVLGTLISASGLTIIVLEDDENSLEGNSLTLIGNGVEAFGNSIQAIGRTKKSVGEDVEGILGAWFQSAGNITNSKASYLIISGHEVEGLKLDILGDSIQSIGAFFESVSLAESDLLNAEFASQGELIQSLGAMIEAMGVLSILKDEVDEGTQIQAFGSYAQLAGATMTAIAFTKDFLHKDQQ</sequence>
<proteinExistence type="predicted"/>
<dbReference type="Proteomes" id="UP001649381">
    <property type="component" value="Unassembled WGS sequence"/>
</dbReference>
<evidence type="ECO:0000313" key="2">
    <source>
        <dbReference type="Proteomes" id="UP001649381"/>
    </source>
</evidence>
<protein>
    <submittedName>
        <fullName evidence="1">Uncharacterized protein</fullName>
    </submittedName>
</protein>
<organism evidence="1 2">
    <name type="scientific">Pseudalkalibacillus berkeleyi</name>
    <dbReference type="NCBI Taxonomy" id="1069813"/>
    <lineage>
        <taxon>Bacteria</taxon>
        <taxon>Bacillati</taxon>
        <taxon>Bacillota</taxon>
        <taxon>Bacilli</taxon>
        <taxon>Bacillales</taxon>
        <taxon>Fictibacillaceae</taxon>
        <taxon>Pseudalkalibacillus</taxon>
    </lineage>
</organism>
<accession>A0ABS9H3F7</accession>
<dbReference type="Pfam" id="PF22116">
    <property type="entry name" value="DUF6944"/>
    <property type="match status" value="1"/>
</dbReference>